<feature type="non-terminal residue" evidence="2">
    <location>
        <position position="195"/>
    </location>
</feature>
<protein>
    <submittedName>
        <fullName evidence="2">Uncharacterized protein</fullName>
    </submittedName>
</protein>
<dbReference type="EMBL" id="LAZR01023754">
    <property type="protein sequence ID" value="KKL77418.1"/>
    <property type="molecule type" value="Genomic_DNA"/>
</dbReference>
<comment type="caution">
    <text evidence="2">The sequence shown here is derived from an EMBL/GenBank/DDBJ whole genome shotgun (WGS) entry which is preliminary data.</text>
</comment>
<sequence>MAHDDAWTAPYEAEPADSDNAGQGDNEFRKLKKAIRQRMAYDHAWLDAASTTNDGKHKKLTFTKQTIVGALATDETTIWLEDDDESNTQLHMEWDAGSEFIWAMYDPTTALTGLITQFENTVHVKALAGTATPVDMNDADIRHYSYFSLSADGTDDREFDLMTTGVIQGRIIMLANDDDTDRVLIKSEDSSTTVG</sequence>
<feature type="region of interest" description="Disordered" evidence="1">
    <location>
        <begin position="1"/>
        <end position="25"/>
    </location>
</feature>
<reference evidence="2" key="1">
    <citation type="journal article" date="2015" name="Nature">
        <title>Complex archaea that bridge the gap between prokaryotes and eukaryotes.</title>
        <authorList>
            <person name="Spang A."/>
            <person name="Saw J.H."/>
            <person name="Jorgensen S.L."/>
            <person name="Zaremba-Niedzwiedzka K."/>
            <person name="Martijn J."/>
            <person name="Lind A.E."/>
            <person name="van Eijk R."/>
            <person name="Schleper C."/>
            <person name="Guy L."/>
            <person name="Ettema T.J."/>
        </authorList>
    </citation>
    <scope>NUCLEOTIDE SEQUENCE</scope>
</reference>
<proteinExistence type="predicted"/>
<evidence type="ECO:0000256" key="1">
    <source>
        <dbReference type="SAM" id="MobiDB-lite"/>
    </source>
</evidence>
<accession>A0A0F9ETG3</accession>
<dbReference type="AlphaFoldDB" id="A0A0F9ETG3"/>
<evidence type="ECO:0000313" key="2">
    <source>
        <dbReference type="EMBL" id="KKL77418.1"/>
    </source>
</evidence>
<organism evidence="2">
    <name type="scientific">marine sediment metagenome</name>
    <dbReference type="NCBI Taxonomy" id="412755"/>
    <lineage>
        <taxon>unclassified sequences</taxon>
        <taxon>metagenomes</taxon>
        <taxon>ecological metagenomes</taxon>
    </lineage>
</organism>
<name>A0A0F9ETG3_9ZZZZ</name>
<gene>
    <name evidence="2" type="ORF">LCGC14_2035070</name>
</gene>